<keyword evidence="8" id="KW-0067">ATP-binding</keyword>
<dbReference type="Gene3D" id="3.40.1160.10">
    <property type="entry name" value="Acetylglutamate kinase-like"/>
    <property type="match status" value="1"/>
</dbReference>
<dbReference type="GO" id="GO:0006225">
    <property type="term" value="P:UDP biosynthetic process"/>
    <property type="evidence" value="ECO:0007669"/>
    <property type="project" value="TreeGrafter"/>
</dbReference>
<dbReference type="SUPFAM" id="SSF53335">
    <property type="entry name" value="S-adenosyl-L-methionine-dependent methyltransferases"/>
    <property type="match status" value="1"/>
</dbReference>
<dbReference type="Proteomes" id="UP000177159">
    <property type="component" value="Unassembled WGS sequence"/>
</dbReference>
<dbReference type="InterPro" id="IPR001048">
    <property type="entry name" value="Asp/Glu/Uridylate_kinase"/>
</dbReference>
<dbReference type="InterPro" id="IPR011818">
    <property type="entry name" value="Uridylate_kinase_arch/spir"/>
</dbReference>
<dbReference type="PANTHER" id="PTHR42833:SF4">
    <property type="entry name" value="URIDYLATE KINASE PUMPKIN, CHLOROPLASTIC"/>
    <property type="match status" value="1"/>
</dbReference>
<comment type="pathway">
    <text evidence="1">Pyrimidine metabolism; CTP biosynthesis via de novo pathway; UDP from UMP (UMPK route): step 1/1.</text>
</comment>
<evidence type="ECO:0000256" key="10">
    <source>
        <dbReference type="ARBA" id="ARBA00032092"/>
    </source>
</evidence>
<evidence type="ECO:0000256" key="7">
    <source>
        <dbReference type="ARBA" id="ARBA00022777"/>
    </source>
</evidence>
<reference evidence="13 14" key="1">
    <citation type="journal article" date="2016" name="Nat. Commun.">
        <title>Thousands of microbial genomes shed light on interconnected biogeochemical processes in an aquifer system.</title>
        <authorList>
            <person name="Anantharaman K."/>
            <person name="Brown C.T."/>
            <person name="Hug L.A."/>
            <person name="Sharon I."/>
            <person name="Castelle C.J."/>
            <person name="Probst A.J."/>
            <person name="Thomas B.C."/>
            <person name="Singh A."/>
            <person name="Wilkins M.J."/>
            <person name="Karaoz U."/>
            <person name="Brodie E.L."/>
            <person name="Williams K.H."/>
            <person name="Hubbard S.S."/>
            <person name="Banfield J.F."/>
        </authorList>
    </citation>
    <scope>NUCLEOTIDE SEQUENCE [LARGE SCALE GENOMIC DNA]</scope>
</reference>
<accession>A0A1F7GXP7</accession>
<dbReference type="EC" id="2.7.4.22" evidence="3"/>
<evidence type="ECO:0000313" key="13">
    <source>
        <dbReference type="EMBL" id="OGK23623.1"/>
    </source>
</evidence>
<dbReference type="InterPro" id="IPR036393">
    <property type="entry name" value="AceGlu_kinase-like_sf"/>
</dbReference>
<dbReference type="GO" id="GO:0008757">
    <property type="term" value="F:S-adenosylmethionine-dependent methyltransferase activity"/>
    <property type="evidence" value="ECO:0007669"/>
    <property type="project" value="InterPro"/>
</dbReference>
<evidence type="ECO:0000256" key="9">
    <source>
        <dbReference type="ARBA" id="ARBA00022975"/>
    </source>
</evidence>
<dbReference type="SUPFAM" id="SSF53633">
    <property type="entry name" value="Carbamate kinase-like"/>
    <property type="match status" value="1"/>
</dbReference>
<dbReference type="GO" id="GO:0005524">
    <property type="term" value="F:ATP binding"/>
    <property type="evidence" value="ECO:0007669"/>
    <property type="project" value="UniProtKB-KW"/>
</dbReference>
<dbReference type="Pfam" id="PF08241">
    <property type="entry name" value="Methyltransf_11"/>
    <property type="match status" value="1"/>
</dbReference>
<keyword evidence="4" id="KW-0963">Cytoplasm</keyword>
<sequence length="447" mass="51447">MNIFGKKPAETIVISVGGSLIAPNGGIDVDFLKKFKLFISKQVKEHNRRFLLVIGGGKASRAYRDAAKNVIGSITSEDLDWIGIHTTRLNAHLFRTIFTDIAHPRIIENYEKRLRHWKEPVAIGAGWKPGWSTDYCATVLARDYRASVIINLSNIDYVYDKDPSKYKNAKKITKTTWDYFEKLVGKEWKPGINAPFDPVASQLAKKLGTMVIVANGKNFSNLNRILDGESFKGTVITNFTIDATFYDREYFEEQKGEYPLPLTYSVIGKFIQDVANFYRAFWIKVFINPKNCLDIGCGTGKLVYQLRRLGVEAYGIEISEYAISAADKEIQPFLQYADATKIPFKDDSFDLVVSFDVMEHMERPKIKKSIEESIRVSRKLILHKIYTIENDWIRWTHKQDFSHISLMSQAFWFDLFRSIDNVSIVKKFVFKLPAFFESLFLLRKKTT</sequence>
<evidence type="ECO:0000313" key="14">
    <source>
        <dbReference type="Proteomes" id="UP000177159"/>
    </source>
</evidence>
<evidence type="ECO:0000259" key="11">
    <source>
        <dbReference type="Pfam" id="PF00696"/>
    </source>
</evidence>
<keyword evidence="7" id="KW-0418">Kinase</keyword>
<dbReference type="InterPro" id="IPR013216">
    <property type="entry name" value="Methyltransf_11"/>
</dbReference>
<evidence type="ECO:0000256" key="2">
    <source>
        <dbReference type="ARBA" id="ARBA00007614"/>
    </source>
</evidence>
<keyword evidence="5" id="KW-0808">Transferase</keyword>
<keyword evidence="6" id="KW-0547">Nucleotide-binding</keyword>
<dbReference type="CDD" id="cd02440">
    <property type="entry name" value="AdoMet_MTases"/>
    <property type="match status" value="1"/>
</dbReference>
<proteinExistence type="inferred from homology"/>
<evidence type="ECO:0000256" key="3">
    <source>
        <dbReference type="ARBA" id="ARBA00012899"/>
    </source>
</evidence>
<name>A0A1F7GXP7_9BACT</name>
<evidence type="ECO:0000259" key="12">
    <source>
        <dbReference type="Pfam" id="PF08241"/>
    </source>
</evidence>
<feature type="domain" description="Methyltransferase type 11" evidence="12">
    <location>
        <begin position="293"/>
        <end position="378"/>
    </location>
</feature>
<dbReference type="InterPro" id="IPR029063">
    <property type="entry name" value="SAM-dependent_MTases_sf"/>
</dbReference>
<organism evidence="13 14">
    <name type="scientific">Candidatus Roizmanbacteria bacterium RIFCSPHIGHO2_02_FULL_37_24</name>
    <dbReference type="NCBI Taxonomy" id="1802037"/>
    <lineage>
        <taxon>Bacteria</taxon>
        <taxon>Candidatus Roizmaniibacteriota</taxon>
    </lineage>
</organism>
<gene>
    <name evidence="13" type="ORF">A3C24_05480</name>
</gene>
<dbReference type="GO" id="GO:0033862">
    <property type="term" value="F:UMP kinase activity"/>
    <property type="evidence" value="ECO:0007669"/>
    <property type="project" value="UniProtKB-EC"/>
</dbReference>
<keyword evidence="9" id="KW-0665">Pyrimidine biosynthesis</keyword>
<evidence type="ECO:0000256" key="6">
    <source>
        <dbReference type="ARBA" id="ARBA00022741"/>
    </source>
</evidence>
<dbReference type="EMBL" id="MFZM01000018">
    <property type="protein sequence ID" value="OGK23623.1"/>
    <property type="molecule type" value="Genomic_DNA"/>
</dbReference>
<evidence type="ECO:0000256" key="4">
    <source>
        <dbReference type="ARBA" id="ARBA00022490"/>
    </source>
</evidence>
<comment type="similarity">
    <text evidence="2">Belongs to the UMP kinase family.</text>
</comment>
<feature type="domain" description="Aspartate/glutamate/uridylate kinase" evidence="11">
    <location>
        <begin position="11"/>
        <end position="215"/>
    </location>
</feature>
<protein>
    <recommendedName>
        <fullName evidence="3">UMP kinase</fullName>
        <ecNumber evidence="3">2.7.4.22</ecNumber>
    </recommendedName>
    <alternativeName>
        <fullName evidence="10">Uridine monophosphate kinase</fullName>
    </alternativeName>
</protein>
<dbReference type="NCBIfam" id="TIGR02076">
    <property type="entry name" value="pyrH_arch"/>
    <property type="match status" value="1"/>
</dbReference>
<dbReference type="Pfam" id="PF00696">
    <property type="entry name" value="AA_kinase"/>
    <property type="match status" value="1"/>
</dbReference>
<evidence type="ECO:0000256" key="8">
    <source>
        <dbReference type="ARBA" id="ARBA00022840"/>
    </source>
</evidence>
<dbReference type="AlphaFoldDB" id="A0A1F7GXP7"/>
<dbReference type="PANTHER" id="PTHR42833">
    <property type="entry name" value="URIDYLATE KINASE"/>
    <property type="match status" value="1"/>
</dbReference>
<dbReference type="Gene3D" id="3.40.50.150">
    <property type="entry name" value="Vaccinia Virus protein VP39"/>
    <property type="match status" value="1"/>
</dbReference>
<evidence type="ECO:0000256" key="5">
    <source>
        <dbReference type="ARBA" id="ARBA00022679"/>
    </source>
</evidence>
<comment type="caution">
    <text evidence="13">The sequence shown here is derived from an EMBL/GenBank/DDBJ whole genome shotgun (WGS) entry which is preliminary data.</text>
</comment>
<evidence type="ECO:0000256" key="1">
    <source>
        <dbReference type="ARBA" id="ARBA00004791"/>
    </source>
</evidence>